<evidence type="ECO:0000256" key="1">
    <source>
        <dbReference type="SAM" id="Phobius"/>
    </source>
</evidence>
<keyword evidence="1" id="KW-0472">Membrane</keyword>
<keyword evidence="1" id="KW-0812">Transmembrane</keyword>
<evidence type="ECO:0000259" key="2">
    <source>
        <dbReference type="Pfam" id="PF00535"/>
    </source>
</evidence>
<organism evidence="3 4">
    <name type="scientific">Mesoflavibacter zeaxanthinifaciens subsp. sabulilitoris</name>
    <dbReference type="NCBI Taxonomy" id="1520893"/>
    <lineage>
        <taxon>Bacteria</taxon>
        <taxon>Pseudomonadati</taxon>
        <taxon>Bacteroidota</taxon>
        <taxon>Flavobacteriia</taxon>
        <taxon>Flavobacteriales</taxon>
        <taxon>Flavobacteriaceae</taxon>
        <taxon>Mesoflavibacter</taxon>
    </lineage>
</organism>
<dbReference type="InterPro" id="IPR050834">
    <property type="entry name" value="Glycosyltransf_2"/>
</dbReference>
<dbReference type="AlphaFoldDB" id="A0A2T1NM61"/>
<dbReference type="Proteomes" id="UP000238430">
    <property type="component" value="Unassembled WGS sequence"/>
</dbReference>
<dbReference type="SUPFAM" id="SSF53448">
    <property type="entry name" value="Nucleotide-diphospho-sugar transferases"/>
    <property type="match status" value="1"/>
</dbReference>
<comment type="caution">
    <text evidence="3">The sequence shown here is derived from an EMBL/GenBank/DDBJ whole genome shotgun (WGS) entry which is preliminary data.</text>
</comment>
<feature type="transmembrane region" description="Helical" evidence="1">
    <location>
        <begin position="310"/>
        <end position="328"/>
    </location>
</feature>
<accession>A0A2T1NM61</accession>
<keyword evidence="3" id="KW-0808">Transferase</keyword>
<dbReference type="RefSeq" id="WP_106676685.1">
    <property type="nucleotide sequence ID" value="NZ_JACHWV010000006.1"/>
</dbReference>
<name>A0A2T1NM61_9FLAO</name>
<feature type="transmembrane region" description="Helical" evidence="1">
    <location>
        <begin position="6"/>
        <end position="31"/>
    </location>
</feature>
<proteinExistence type="predicted"/>
<dbReference type="InterPro" id="IPR001173">
    <property type="entry name" value="Glyco_trans_2-like"/>
</dbReference>
<evidence type="ECO:0000313" key="4">
    <source>
        <dbReference type="Proteomes" id="UP000238430"/>
    </source>
</evidence>
<dbReference type="PANTHER" id="PTHR43685">
    <property type="entry name" value="GLYCOSYLTRANSFERASE"/>
    <property type="match status" value="1"/>
</dbReference>
<dbReference type="Gene3D" id="3.90.550.10">
    <property type="entry name" value="Spore Coat Polysaccharide Biosynthesis Protein SpsA, Chain A"/>
    <property type="match status" value="1"/>
</dbReference>
<reference evidence="3 4" key="1">
    <citation type="submission" date="2018-03" db="EMBL/GenBank/DDBJ databases">
        <title>Mesoflavibacter sp. HG37 and Mesoflavibacter sp. HG96 sp.nov., two marine bacteria isolated from seawater of Western Pacific Ocean.</title>
        <authorList>
            <person name="Cheng H."/>
            <person name="Wu Y.-H."/>
            <person name="Guo L.-L."/>
            <person name="Xu X.-W."/>
        </authorList>
    </citation>
    <scope>NUCLEOTIDE SEQUENCE [LARGE SCALE GENOMIC DNA]</scope>
    <source>
        <strain evidence="3 4">KCTC 42117</strain>
    </source>
</reference>
<dbReference type="OrthoDB" id="9800276at2"/>
<gene>
    <name evidence="3" type="ORF">C7H61_01985</name>
</gene>
<keyword evidence="1" id="KW-1133">Transmembrane helix</keyword>
<feature type="transmembrane region" description="Helical" evidence="1">
    <location>
        <begin position="340"/>
        <end position="361"/>
    </location>
</feature>
<feature type="transmembrane region" description="Helical" evidence="1">
    <location>
        <begin position="284"/>
        <end position="304"/>
    </location>
</feature>
<feature type="domain" description="Glycosyltransferase 2-like" evidence="2">
    <location>
        <begin position="46"/>
        <end position="179"/>
    </location>
</feature>
<dbReference type="Pfam" id="PF00535">
    <property type="entry name" value="Glycos_transf_2"/>
    <property type="match status" value="1"/>
</dbReference>
<keyword evidence="4" id="KW-1185">Reference proteome</keyword>
<evidence type="ECO:0000313" key="3">
    <source>
        <dbReference type="EMBL" id="PSG93969.1"/>
    </source>
</evidence>
<dbReference type="InterPro" id="IPR029044">
    <property type="entry name" value="Nucleotide-diphossugar_trans"/>
</dbReference>
<dbReference type="PANTHER" id="PTHR43685:SF2">
    <property type="entry name" value="GLYCOSYLTRANSFERASE 2-LIKE DOMAIN-CONTAINING PROTEIN"/>
    <property type="match status" value="1"/>
</dbReference>
<protein>
    <submittedName>
        <fullName evidence="3">Glycosyl transferase family 2</fullName>
    </submittedName>
</protein>
<sequence>MIILDILFYSFIIVVIIQVLYYAVLFGSFSFSKTESKATKSNLPISVIICAKNEAENIKRFLPSILNQDYPNFEVVLINDASIDDTLDVFEAFAEKHNNIKIVNVENNEAFWGNKKYALTLGIKAAKHKHLLFTDADCKPISNQWISEIVSHFTEQKTIVLGYGAYQKIKNSFLNKLIRYETLLTATQYFSFAKIGIPYMGVGRNLAYHSDEFFNANGFINHIKIRSGDDDLFINEVATEKNTTICVNPQSFTLSIPKTNFKDWYRQKRRHVSTANLYKFKHKFLLALFYISQVLFWLLGIVLISTLYLWPFVLGIIILRFILQFLSIGFSAKKLKEFDIVFLLPLLETSLLVIQFCIFINNKISKPNYWK</sequence>
<dbReference type="EMBL" id="PXOT01000014">
    <property type="protein sequence ID" value="PSG93969.1"/>
    <property type="molecule type" value="Genomic_DNA"/>
</dbReference>
<dbReference type="GO" id="GO:0016740">
    <property type="term" value="F:transferase activity"/>
    <property type="evidence" value="ECO:0007669"/>
    <property type="project" value="UniProtKB-KW"/>
</dbReference>